<gene>
    <name evidence="1" type="ORF">F8566_28410</name>
</gene>
<sequence>MTRRFREAMRLMRKHDPQLKEEGFQLLLPHAADHLDELIAEFQQEDNAHGPRCWLLELIGEARSERALPLLAEQLHGADESLRDWAVAGLENLGSREARQVLYRARANGEIV</sequence>
<evidence type="ECO:0000313" key="1">
    <source>
        <dbReference type="EMBL" id="KAB2345193.1"/>
    </source>
</evidence>
<dbReference type="OrthoDB" id="3381998at2"/>
<reference evidence="1 2" key="1">
    <citation type="submission" date="2019-09" db="EMBL/GenBank/DDBJ databases">
        <title>Actinomadura physcomitrii sp. nov., a novel actinomycete isolated from moss [Physcomitrium sphaericum (Ludw) Fuernr].</title>
        <authorList>
            <person name="Zhuang X."/>
            <person name="Liu C."/>
        </authorList>
    </citation>
    <scope>NUCLEOTIDE SEQUENCE [LARGE SCALE GENOMIC DNA]</scope>
    <source>
        <strain evidence="1 2">HMC1</strain>
    </source>
</reference>
<dbReference type="AlphaFoldDB" id="A0A6H9YQL9"/>
<dbReference type="Gene3D" id="1.25.10.10">
    <property type="entry name" value="Leucine-rich Repeat Variant"/>
    <property type="match status" value="1"/>
</dbReference>
<dbReference type="InterPro" id="IPR016024">
    <property type="entry name" value="ARM-type_fold"/>
</dbReference>
<keyword evidence="2" id="KW-1185">Reference proteome</keyword>
<protein>
    <submittedName>
        <fullName evidence="1">HEAT repeat domain-containing protein</fullName>
    </submittedName>
</protein>
<comment type="caution">
    <text evidence="1">The sequence shown here is derived from an EMBL/GenBank/DDBJ whole genome shotgun (WGS) entry which is preliminary data.</text>
</comment>
<proteinExistence type="predicted"/>
<dbReference type="RefSeq" id="WP_151564905.1">
    <property type="nucleotide sequence ID" value="NZ_WBMT01000014.1"/>
</dbReference>
<name>A0A6H9YQL9_9ACTN</name>
<accession>A0A6H9YQL9</accession>
<dbReference type="InterPro" id="IPR011989">
    <property type="entry name" value="ARM-like"/>
</dbReference>
<dbReference type="EMBL" id="WBMT01000014">
    <property type="protein sequence ID" value="KAB2345193.1"/>
    <property type="molecule type" value="Genomic_DNA"/>
</dbReference>
<organism evidence="1 2">
    <name type="scientific">Actinomadura rudentiformis</name>
    <dbReference type="NCBI Taxonomy" id="359158"/>
    <lineage>
        <taxon>Bacteria</taxon>
        <taxon>Bacillati</taxon>
        <taxon>Actinomycetota</taxon>
        <taxon>Actinomycetes</taxon>
        <taxon>Streptosporangiales</taxon>
        <taxon>Thermomonosporaceae</taxon>
        <taxon>Actinomadura</taxon>
    </lineage>
</organism>
<evidence type="ECO:0000313" key="2">
    <source>
        <dbReference type="Proteomes" id="UP000468735"/>
    </source>
</evidence>
<dbReference type="SUPFAM" id="SSF48371">
    <property type="entry name" value="ARM repeat"/>
    <property type="match status" value="1"/>
</dbReference>
<dbReference type="Proteomes" id="UP000468735">
    <property type="component" value="Unassembled WGS sequence"/>
</dbReference>